<feature type="transmembrane region" description="Helical" evidence="1">
    <location>
        <begin position="37"/>
        <end position="57"/>
    </location>
</feature>
<reference evidence="2 3" key="1">
    <citation type="journal article" date="2016" name="Nat. Commun.">
        <title>Thousands of microbial genomes shed light on interconnected biogeochemical processes in an aquifer system.</title>
        <authorList>
            <person name="Anantharaman K."/>
            <person name="Brown C.T."/>
            <person name="Hug L.A."/>
            <person name="Sharon I."/>
            <person name="Castelle C.J."/>
            <person name="Probst A.J."/>
            <person name="Thomas B.C."/>
            <person name="Singh A."/>
            <person name="Wilkins M.J."/>
            <person name="Karaoz U."/>
            <person name="Brodie E.L."/>
            <person name="Williams K.H."/>
            <person name="Hubbard S.S."/>
            <person name="Banfield J.F."/>
        </authorList>
    </citation>
    <scope>NUCLEOTIDE SEQUENCE [LARGE SCALE GENOMIC DNA]</scope>
</reference>
<dbReference type="EMBL" id="MHNZ01000002">
    <property type="protein sequence ID" value="OGZ57042.1"/>
    <property type="molecule type" value="Genomic_DNA"/>
</dbReference>
<proteinExistence type="predicted"/>
<evidence type="ECO:0000313" key="3">
    <source>
        <dbReference type="Proteomes" id="UP000177954"/>
    </source>
</evidence>
<feature type="transmembrane region" description="Helical" evidence="1">
    <location>
        <begin position="5"/>
        <end position="25"/>
    </location>
</feature>
<sequence length="67" mass="7164">MGRVIFYFVCTFIGFAIFGLAVLGIRIASKESVSGVFVYLSILGIVAGLGGGITFFMQAIRALKKRA</sequence>
<dbReference type="Proteomes" id="UP000177954">
    <property type="component" value="Unassembled WGS sequence"/>
</dbReference>
<accession>A0A1G2H3J9</accession>
<organism evidence="2 3">
    <name type="scientific">Candidatus Ryanbacteria bacterium RIFCSPLOWO2_02_FULL_47_14</name>
    <dbReference type="NCBI Taxonomy" id="1802129"/>
    <lineage>
        <taxon>Bacteria</taxon>
        <taxon>Candidatus Ryaniibacteriota</taxon>
    </lineage>
</organism>
<dbReference type="AlphaFoldDB" id="A0A1G2H3J9"/>
<name>A0A1G2H3J9_9BACT</name>
<keyword evidence="1" id="KW-1133">Transmembrane helix</keyword>
<gene>
    <name evidence="2" type="ORF">A3J04_00565</name>
</gene>
<protein>
    <submittedName>
        <fullName evidence="2">Uncharacterized protein</fullName>
    </submittedName>
</protein>
<keyword evidence="1" id="KW-0472">Membrane</keyword>
<evidence type="ECO:0000256" key="1">
    <source>
        <dbReference type="SAM" id="Phobius"/>
    </source>
</evidence>
<keyword evidence="1" id="KW-0812">Transmembrane</keyword>
<comment type="caution">
    <text evidence="2">The sequence shown here is derived from an EMBL/GenBank/DDBJ whole genome shotgun (WGS) entry which is preliminary data.</text>
</comment>
<evidence type="ECO:0000313" key="2">
    <source>
        <dbReference type="EMBL" id="OGZ57042.1"/>
    </source>
</evidence>